<accession>A0A5A7T712</accession>
<proteinExistence type="predicted"/>
<organism evidence="1 2">
    <name type="scientific">Cucumis melo var. makuwa</name>
    <name type="common">Oriental melon</name>
    <dbReference type="NCBI Taxonomy" id="1194695"/>
    <lineage>
        <taxon>Eukaryota</taxon>
        <taxon>Viridiplantae</taxon>
        <taxon>Streptophyta</taxon>
        <taxon>Embryophyta</taxon>
        <taxon>Tracheophyta</taxon>
        <taxon>Spermatophyta</taxon>
        <taxon>Magnoliopsida</taxon>
        <taxon>eudicotyledons</taxon>
        <taxon>Gunneridae</taxon>
        <taxon>Pentapetalae</taxon>
        <taxon>rosids</taxon>
        <taxon>fabids</taxon>
        <taxon>Cucurbitales</taxon>
        <taxon>Cucurbitaceae</taxon>
        <taxon>Benincaseae</taxon>
        <taxon>Cucumis</taxon>
    </lineage>
</organism>
<reference evidence="1 2" key="1">
    <citation type="submission" date="2019-08" db="EMBL/GenBank/DDBJ databases">
        <title>Draft genome sequences of two oriental melons (Cucumis melo L. var makuwa).</title>
        <authorList>
            <person name="Kwon S.-Y."/>
        </authorList>
    </citation>
    <scope>NUCLEOTIDE SEQUENCE [LARGE SCALE GENOMIC DNA]</scope>
    <source>
        <strain evidence="2">cv. SW 3</strain>
        <tissue evidence="1">Leaf</tissue>
    </source>
</reference>
<dbReference type="OrthoDB" id="1436603at2759"/>
<dbReference type="EMBL" id="SSTE01018486">
    <property type="protein sequence ID" value="KAA0039040.1"/>
    <property type="molecule type" value="Genomic_DNA"/>
</dbReference>
<dbReference type="Proteomes" id="UP000321393">
    <property type="component" value="Unassembled WGS sequence"/>
</dbReference>
<protein>
    <submittedName>
        <fullName evidence="1">Cell wall protein RBR3-like</fullName>
    </submittedName>
</protein>
<comment type="caution">
    <text evidence="1">The sequence shown here is derived from an EMBL/GenBank/DDBJ whole genome shotgun (WGS) entry which is preliminary data.</text>
</comment>
<evidence type="ECO:0000313" key="2">
    <source>
        <dbReference type="Proteomes" id="UP000321393"/>
    </source>
</evidence>
<dbReference type="AlphaFoldDB" id="A0A5A7T712"/>
<sequence length="111" mass="12629">MITTKIGRKKIPSNISFVSIDGISFHLKESVQQWKYVVQRRIVDEVNVSDKHHSCLSAMDLIVKAGLSKTISNVGPFYPQLIREFIVNLLSEFNNPSSPDYQTVHISRLEV</sequence>
<evidence type="ECO:0000313" key="1">
    <source>
        <dbReference type="EMBL" id="KAA0039040.1"/>
    </source>
</evidence>
<name>A0A5A7T712_CUCMM</name>
<gene>
    <name evidence="1" type="ORF">E6C27_scaffold84G001300</name>
</gene>